<gene>
    <name evidence="1" type="ORF">T12_7128</name>
</gene>
<dbReference type="AlphaFoldDB" id="A0A0V0YSF4"/>
<proteinExistence type="predicted"/>
<organism evidence="1 2">
    <name type="scientific">Trichinella patagoniensis</name>
    <dbReference type="NCBI Taxonomy" id="990121"/>
    <lineage>
        <taxon>Eukaryota</taxon>
        <taxon>Metazoa</taxon>
        <taxon>Ecdysozoa</taxon>
        <taxon>Nematoda</taxon>
        <taxon>Enoplea</taxon>
        <taxon>Dorylaimia</taxon>
        <taxon>Trichinellida</taxon>
        <taxon>Trichinellidae</taxon>
        <taxon>Trichinella</taxon>
    </lineage>
</organism>
<protein>
    <submittedName>
        <fullName evidence="1">Uncharacterized protein</fullName>
    </submittedName>
</protein>
<evidence type="ECO:0000313" key="1">
    <source>
        <dbReference type="EMBL" id="KRY03121.1"/>
    </source>
</evidence>
<keyword evidence="2" id="KW-1185">Reference proteome</keyword>
<name>A0A0V0YSF4_9BILA</name>
<sequence>MKHASEQQPMKFYCKKVGGVSGEIGTSAYNFKLALT</sequence>
<accession>A0A0V0YSF4</accession>
<reference evidence="1 2" key="1">
    <citation type="submission" date="2015-01" db="EMBL/GenBank/DDBJ databases">
        <title>Evolution of Trichinella species and genotypes.</title>
        <authorList>
            <person name="Korhonen P.K."/>
            <person name="Edoardo P."/>
            <person name="Giuseppe L.R."/>
            <person name="Gasser R.B."/>
        </authorList>
    </citation>
    <scope>NUCLEOTIDE SEQUENCE [LARGE SCALE GENOMIC DNA]</scope>
    <source>
        <strain evidence="1">ISS2496</strain>
    </source>
</reference>
<dbReference type="Proteomes" id="UP000054783">
    <property type="component" value="Unassembled WGS sequence"/>
</dbReference>
<evidence type="ECO:0000313" key="2">
    <source>
        <dbReference type="Proteomes" id="UP000054783"/>
    </source>
</evidence>
<dbReference type="EMBL" id="JYDQ01003114">
    <property type="protein sequence ID" value="KRY03121.1"/>
    <property type="molecule type" value="Genomic_DNA"/>
</dbReference>
<comment type="caution">
    <text evidence="1">The sequence shown here is derived from an EMBL/GenBank/DDBJ whole genome shotgun (WGS) entry which is preliminary data.</text>
</comment>